<sequence>MEERRSERSFDSAVMDSAVDEPKKRKHAAEGDDNQAEEEEDISPEAESESKHDESSDTKKGGDKKLSKEELAWRERDPTTPSELRTFQFKYYFFREEVVEFEPIQNGYGITTSFDSMVFGVIVPFDLSGPYESSIERMKKFCKMGLDENVCFAFSFANCCLLYFCCYYLFD</sequence>
<feature type="compositionally biased region" description="Basic and acidic residues" evidence="1">
    <location>
        <begin position="48"/>
        <end position="78"/>
    </location>
</feature>
<evidence type="ECO:0000313" key="4">
    <source>
        <dbReference type="Proteomes" id="UP001141552"/>
    </source>
</evidence>
<reference evidence="3" key="1">
    <citation type="submission" date="2022-02" db="EMBL/GenBank/DDBJ databases">
        <authorList>
            <person name="Henning P.M."/>
            <person name="McCubbin A.G."/>
            <person name="Shore J.S."/>
        </authorList>
    </citation>
    <scope>NUCLEOTIDE SEQUENCE</scope>
    <source>
        <strain evidence="3">F60SS</strain>
        <tissue evidence="3">Leaves</tissue>
    </source>
</reference>
<accession>A0A9Q0FJX9</accession>
<comment type="caution">
    <text evidence="3">The sequence shown here is derived from an EMBL/GenBank/DDBJ whole genome shotgun (WGS) entry which is preliminary data.</text>
</comment>
<gene>
    <name evidence="3" type="ORF">Tsubulata_050056</name>
</gene>
<protein>
    <submittedName>
        <fullName evidence="3">Uncharacterized protein</fullName>
    </submittedName>
</protein>
<keyword evidence="2" id="KW-0472">Membrane</keyword>
<evidence type="ECO:0000313" key="3">
    <source>
        <dbReference type="EMBL" id="KAJ4831772.1"/>
    </source>
</evidence>
<evidence type="ECO:0000256" key="1">
    <source>
        <dbReference type="SAM" id="MobiDB-lite"/>
    </source>
</evidence>
<proteinExistence type="predicted"/>
<evidence type="ECO:0000256" key="2">
    <source>
        <dbReference type="SAM" id="Phobius"/>
    </source>
</evidence>
<organism evidence="3 4">
    <name type="scientific">Turnera subulata</name>
    <dbReference type="NCBI Taxonomy" id="218843"/>
    <lineage>
        <taxon>Eukaryota</taxon>
        <taxon>Viridiplantae</taxon>
        <taxon>Streptophyta</taxon>
        <taxon>Embryophyta</taxon>
        <taxon>Tracheophyta</taxon>
        <taxon>Spermatophyta</taxon>
        <taxon>Magnoliopsida</taxon>
        <taxon>eudicotyledons</taxon>
        <taxon>Gunneridae</taxon>
        <taxon>Pentapetalae</taxon>
        <taxon>rosids</taxon>
        <taxon>fabids</taxon>
        <taxon>Malpighiales</taxon>
        <taxon>Passifloraceae</taxon>
        <taxon>Turnera</taxon>
    </lineage>
</organism>
<name>A0A9Q0FJX9_9ROSI</name>
<dbReference type="AlphaFoldDB" id="A0A9Q0FJX9"/>
<reference evidence="3" key="2">
    <citation type="journal article" date="2023" name="Plants (Basel)">
        <title>Annotation of the Turnera subulata (Passifloraceae) Draft Genome Reveals the S-Locus Evolved after the Divergence of Turneroideae from Passifloroideae in a Stepwise Manner.</title>
        <authorList>
            <person name="Henning P.M."/>
            <person name="Roalson E.H."/>
            <person name="Mir W."/>
            <person name="McCubbin A.G."/>
            <person name="Shore J.S."/>
        </authorList>
    </citation>
    <scope>NUCLEOTIDE SEQUENCE</scope>
    <source>
        <strain evidence="3">F60SS</strain>
    </source>
</reference>
<feature type="compositionally biased region" description="Acidic residues" evidence="1">
    <location>
        <begin position="31"/>
        <end position="47"/>
    </location>
</feature>
<keyword evidence="2" id="KW-0812">Transmembrane</keyword>
<keyword evidence="4" id="KW-1185">Reference proteome</keyword>
<dbReference type="Proteomes" id="UP001141552">
    <property type="component" value="Unassembled WGS sequence"/>
</dbReference>
<dbReference type="EMBL" id="JAKUCV010005287">
    <property type="protein sequence ID" value="KAJ4831772.1"/>
    <property type="molecule type" value="Genomic_DNA"/>
</dbReference>
<feature type="transmembrane region" description="Helical" evidence="2">
    <location>
        <begin position="150"/>
        <end position="170"/>
    </location>
</feature>
<feature type="region of interest" description="Disordered" evidence="1">
    <location>
        <begin position="1"/>
        <end position="80"/>
    </location>
</feature>
<keyword evidence="2" id="KW-1133">Transmembrane helix</keyword>
<feature type="compositionally biased region" description="Basic and acidic residues" evidence="1">
    <location>
        <begin position="1"/>
        <end position="10"/>
    </location>
</feature>